<comment type="caution">
    <text evidence="2">The sequence shown here is derived from an EMBL/GenBank/DDBJ whole genome shotgun (WGS) entry which is preliminary data.</text>
</comment>
<reference evidence="2 3" key="1">
    <citation type="submission" date="2019-06" db="EMBL/GenBank/DDBJ databases">
        <title>Draft genomes of female and male turbot (Scophthalmus maximus).</title>
        <authorList>
            <person name="Xu H."/>
            <person name="Xu X.-W."/>
            <person name="Shao C."/>
            <person name="Chen S."/>
        </authorList>
    </citation>
    <scope>NUCLEOTIDE SEQUENCE [LARGE SCALE GENOMIC DNA]</scope>
    <source>
        <strain evidence="2">Ysfricsl-2016a</strain>
        <tissue evidence="2">Blood</tissue>
    </source>
</reference>
<proteinExistence type="predicted"/>
<evidence type="ECO:0000256" key="1">
    <source>
        <dbReference type="SAM" id="MobiDB-lite"/>
    </source>
</evidence>
<name>A0A6A4SVQ7_SCOMX</name>
<accession>A0A6A4SVQ7</accession>
<feature type="compositionally biased region" description="Basic and acidic residues" evidence="1">
    <location>
        <begin position="60"/>
        <end position="69"/>
    </location>
</feature>
<evidence type="ECO:0000313" key="3">
    <source>
        <dbReference type="Proteomes" id="UP000438429"/>
    </source>
</evidence>
<dbReference type="AlphaFoldDB" id="A0A6A4SVQ7"/>
<dbReference type="Proteomes" id="UP000438429">
    <property type="component" value="Unassembled WGS sequence"/>
</dbReference>
<sequence>MQLHDRLCGQCTLWRKNSTKWIRNMTCCTVNCPFVVIIKAQHVLIPNYLRCPNTKRRRRGDGGRTHTRESSVAAPHSGTSPVLMEAR</sequence>
<organism evidence="2 3">
    <name type="scientific">Scophthalmus maximus</name>
    <name type="common">Turbot</name>
    <name type="synonym">Psetta maxima</name>
    <dbReference type="NCBI Taxonomy" id="52904"/>
    <lineage>
        <taxon>Eukaryota</taxon>
        <taxon>Metazoa</taxon>
        <taxon>Chordata</taxon>
        <taxon>Craniata</taxon>
        <taxon>Vertebrata</taxon>
        <taxon>Euteleostomi</taxon>
        <taxon>Actinopterygii</taxon>
        <taxon>Neopterygii</taxon>
        <taxon>Teleostei</taxon>
        <taxon>Neoteleostei</taxon>
        <taxon>Acanthomorphata</taxon>
        <taxon>Carangaria</taxon>
        <taxon>Pleuronectiformes</taxon>
        <taxon>Pleuronectoidei</taxon>
        <taxon>Scophthalmidae</taxon>
        <taxon>Scophthalmus</taxon>
    </lineage>
</organism>
<gene>
    <name evidence="2" type="ORF">F2P81_010867</name>
</gene>
<feature type="region of interest" description="Disordered" evidence="1">
    <location>
        <begin position="53"/>
        <end position="87"/>
    </location>
</feature>
<evidence type="ECO:0000313" key="2">
    <source>
        <dbReference type="EMBL" id="KAF0037993.1"/>
    </source>
</evidence>
<protein>
    <submittedName>
        <fullName evidence="2">Uncharacterized protein</fullName>
    </submittedName>
</protein>
<dbReference type="EMBL" id="VEVO01000009">
    <property type="protein sequence ID" value="KAF0037993.1"/>
    <property type="molecule type" value="Genomic_DNA"/>
</dbReference>